<reference evidence="10" key="2">
    <citation type="submission" date="2024-10" db="UniProtKB">
        <authorList>
            <consortium name="EnsemblProtists"/>
        </authorList>
    </citation>
    <scope>IDENTIFICATION</scope>
</reference>
<evidence type="ECO:0000259" key="9">
    <source>
        <dbReference type="Pfam" id="PF03553"/>
    </source>
</evidence>
<keyword evidence="5 7" id="KW-0472">Membrane</keyword>
<dbReference type="HOGENOM" id="CLU_018751_0_1_1"/>
<evidence type="ECO:0000256" key="4">
    <source>
        <dbReference type="ARBA" id="ARBA00022989"/>
    </source>
</evidence>
<dbReference type="AlphaFoldDB" id="A0A0D3KS65"/>
<evidence type="ECO:0000256" key="7">
    <source>
        <dbReference type="SAM" id="Phobius"/>
    </source>
</evidence>
<evidence type="ECO:0000313" key="10">
    <source>
        <dbReference type="EnsemblProtists" id="EOD38600"/>
    </source>
</evidence>
<dbReference type="STRING" id="2903.R1FHS8"/>
<organism evidence="10 11">
    <name type="scientific">Emiliania huxleyi (strain CCMP1516)</name>
    <dbReference type="NCBI Taxonomy" id="280463"/>
    <lineage>
        <taxon>Eukaryota</taxon>
        <taxon>Haptista</taxon>
        <taxon>Haptophyta</taxon>
        <taxon>Prymnesiophyceae</taxon>
        <taxon>Isochrysidales</taxon>
        <taxon>Noelaerhabdaceae</taxon>
        <taxon>Emiliania</taxon>
    </lineage>
</organism>
<dbReference type="GeneID" id="17283871"/>
<sequence>MRPIHWLCAATLCFSAAAGEAALRPPLLRAVAPALTRDGTLAAPASVPLWRLRGGDAAAAPNLGWLSLIPPVVALSASVALRQVILALLLGVWSGALLVHRGNGLLAAARTFDSYFVDALAEREHAGVVLFTLLLGGTIGLVQKAGGGLALAALLRRFMTSARSGLGACGALCSLIFFDDYSSVLIVGTSMREAIAALGVPSERLALLVHTMGVVLASVSPAGLQIGYVGALLKQIGAVDDPFLAAVSSVRYRFFPLLALAALPLSILLQKDLGPLGRQEFKPRQPRSSPRRTAERRAQGQGGGRAEGQGEGAVAEGGPGPLDPKAGTPLRAVNALLPFGTIVLATFGGMLADGAAKVRSLPDASRPPLSLVSILSHSDSITALIWASAAGWLSALGLVLAQGALALDEAMAAWAEGLKEVLEPMLVLLLAWALGAVIADVGTATFLARSLREGLPRWSLPPIALGGGSREYLLHCIGSCLGGATFGNICSPISDTTILTAPAAEVLATRCDLQAHVATITPYALLAAATALLFGSVPVGLGLYGPLAALAVGVAAMGAAIAVFGT</sequence>
<feature type="transmembrane region" description="Helical" evidence="7">
    <location>
        <begin position="129"/>
        <end position="154"/>
    </location>
</feature>
<proteinExistence type="predicted"/>
<dbReference type="GO" id="GO:0005886">
    <property type="term" value="C:plasma membrane"/>
    <property type="evidence" value="ECO:0007669"/>
    <property type="project" value="UniProtKB-SubCell"/>
</dbReference>
<feature type="domain" description="Na+/H+ antiporter NhaC-like C-terminal" evidence="9">
    <location>
        <begin position="220"/>
        <end position="464"/>
    </location>
</feature>
<feature type="transmembrane region" description="Helical" evidence="7">
    <location>
        <begin position="332"/>
        <end position="352"/>
    </location>
</feature>
<dbReference type="PANTHER" id="PTHR43478">
    <property type="entry name" value="NA+/H+ ANTIPORTER-RELATED"/>
    <property type="match status" value="1"/>
</dbReference>
<feature type="region of interest" description="Disordered" evidence="6">
    <location>
        <begin position="278"/>
        <end position="325"/>
    </location>
</feature>
<feature type="transmembrane region" description="Helical" evidence="7">
    <location>
        <begin position="252"/>
        <end position="269"/>
    </location>
</feature>
<feature type="transmembrane region" description="Helical" evidence="7">
    <location>
        <begin position="543"/>
        <end position="564"/>
    </location>
</feature>
<feature type="chain" id="PRO_5044264979" description="Na+/H+ antiporter NhaC-like C-terminal domain-containing protein" evidence="8">
    <location>
        <begin position="22"/>
        <end position="566"/>
    </location>
</feature>
<accession>A0A0D3KS65</accession>
<feature type="transmembrane region" description="Helical" evidence="7">
    <location>
        <begin position="517"/>
        <end position="537"/>
    </location>
</feature>
<evidence type="ECO:0000256" key="5">
    <source>
        <dbReference type="ARBA" id="ARBA00023136"/>
    </source>
</evidence>
<dbReference type="Proteomes" id="UP000013827">
    <property type="component" value="Unassembled WGS sequence"/>
</dbReference>
<dbReference type="KEGG" id="ehx:EMIHUDRAFT_466815"/>
<evidence type="ECO:0000256" key="1">
    <source>
        <dbReference type="ARBA" id="ARBA00004651"/>
    </source>
</evidence>
<keyword evidence="11" id="KW-1185">Reference proteome</keyword>
<keyword evidence="3 7" id="KW-0812">Transmembrane</keyword>
<feature type="transmembrane region" description="Helical" evidence="7">
    <location>
        <begin position="63"/>
        <end position="81"/>
    </location>
</feature>
<dbReference type="InterPro" id="IPR018461">
    <property type="entry name" value="Na/H_Antiport_NhaC-like_C"/>
</dbReference>
<evidence type="ECO:0000256" key="8">
    <source>
        <dbReference type="SAM" id="SignalP"/>
    </source>
</evidence>
<name>A0A0D3KS65_EMIH1</name>
<feature type="signal peptide" evidence="8">
    <location>
        <begin position="1"/>
        <end position="21"/>
    </location>
</feature>
<evidence type="ECO:0000256" key="6">
    <source>
        <dbReference type="SAM" id="MobiDB-lite"/>
    </source>
</evidence>
<keyword evidence="2" id="KW-1003">Cell membrane</keyword>
<evidence type="ECO:0000256" key="2">
    <source>
        <dbReference type="ARBA" id="ARBA00022475"/>
    </source>
</evidence>
<evidence type="ECO:0000256" key="3">
    <source>
        <dbReference type="ARBA" id="ARBA00022692"/>
    </source>
</evidence>
<dbReference type="PaxDb" id="2903-EOD38600"/>
<keyword evidence="4 7" id="KW-1133">Transmembrane helix</keyword>
<feature type="transmembrane region" description="Helical" evidence="7">
    <location>
        <begin position="383"/>
        <end position="405"/>
    </location>
</feature>
<feature type="domain" description="Na+/H+ antiporter NhaC-like C-terminal" evidence="9">
    <location>
        <begin position="474"/>
        <end position="533"/>
    </location>
</feature>
<dbReference type="EnsemblProtists" id="EOD38600">
    <property type="protein sequence ID" value="EOD38600"/>
    <property type="gene ID" value="EMIHUDRAFT_466815"/>
</dbReference>
<feature type="transmembrane region" description="Helical" evidence="7">
    <location>
        <begin position="425"/>
        <end position="448"/>
    </location>
</feature>
<comment type="subcellular location">
    <subcellularLocation>
        <location evidence="1">Cell membrane</location>
        <topology evidence="1">Multi-pass membrane protein</topology>
    </subcellularLocation>
</comment>
<dbReference type="RefSeq" id="XP_005791029.1">
    <property type="nucleotide sequence ID" value="XM_005790972.1"/>
</dbReference>
<dbReference type="PANTHER" id="PTHR43478:SF1">
    <property type="entry name" value="NA+_H+ ANTIPORTER NHAC-LIKE C-TERMINAL DOMAIN-CONTAINING PROTEIN"/>
    <property type="match status" value="1"/>
</dbReference>
<reference evidence="11" key="1">
    <citation type="journal article" date="2013" name="Nature">
        <title>Pan genome of the phytoplankton Emiliania underpins its global distribution.</title>
        <authorList>
            <person name="Read B.A."/>
            <person name="Kegel J."/>
            <person name="Klute M.J."/>
            <person name="Kuo A."/>
            <person name="Lefebvre S.C."/>
            <person name="Maumus F."/>
            <person name="Mayer C."/>
            <person name="Miller J."/>
            <person name="Monier A."/>
            <person name="Salamov A."/>
            <person name="Young J."/>
            <person name="Aguilar M."/>
            <person name="Claverie J.M."/>
            <person name="Frickenhaus S."/>
            <person name="Gonzalez K."/>
            <person name="Herman E.K."/>
            <person name="Lin Y.C."/>
            <person name="Napier J."/>
            <person name="Ogata H."/>
            <person name="Sarno A.F."/>
            <person name="Shmutz J."/>
            <person name="Schroeder D."/>
            <person name="de Vargas C."/>
            <person name="Verret F."/>
            <person name="von Dassow P."/>
            <person name="Valentin K."/>
            <person name="Van de Peer Y."/>
            <person name="Wheeler G."/>
            <person name="Dacks J.B."/>
            <person name="Delwiche C.F."/>
            <person name="Dyhrman S.T."/>
            <person name="Glockner G."/>
            <person name="John U."/>
            <person name="Richards T."/>
            <person name="Worden A.Z."/>
            <person name="Zhang X."/>
            <person name="Grigoriev I.V."/>
            <person name="Allen A.E."/>
            <person name="Bidle K."/>
            <person name="Borodovsky M."/>
            <person name="Bowler C."/>
            <person name="Brownlee C."/>
            <person name="Cock J.M."/>
            <person name="Elias M."/>
            <person name="Gladyshev V.N."/>
            <person name="Groth M."/>
            <person name="Guda C."/>
            <person name="Hadaegh A."/>
            <person name="Iglesias-Rodriguez M.D."/>
            <person name="Jenkins J."/>
            <person name="Jones B.M."/>
            <person name="Lawson T."/>
            <person name="Leese F."/>
            <person name="Lindquist E."/>
            <person name="Lobanov A."/>
            <person name="Lomsadze A."/>
            <person name="Malik S.B."/>
            <person name="Marsh M.E."/>
            <person name="Mackinder L."/>
            <person name="Mock T."/>
            <person name="Mueller-Roeber B."/>
            <person name="Pagarete A."/>
            <person name="Parker M."/>
            <person name="Probert I."/>
            <person name="Quesneville H."/>
            <person name="Raines C."/>
            <person name="Rensing S.A."/>
            <person name="Riano-Pachon D.M."/>
            <person name="Richier S."/>
            <person name="Rokitta S."/>
            <person name="Shiraiwa Y."/>
            <person name="Soanes D.M."/>
            <person name="van der Giezen M."/>
            <person name="Wahlund T.M."/>
            <person name="Williams B."/>
            <person name="Wilson W."/>
            <person name="Wolfe G."/>
            <person name="Wurch L.L."/>
        </authorList>
    </citation>
    <scope>NUCLEOTIDE SEQUENCE</scope>
</reference>
<protein>
    <recommendedName>
        <fullName evidence="9">Na+/H+ antiporter NhaC-like C-terminal domain-containing protein</fullName>
    </recommendedName>
</protein>
<evidence type="ECO:0000313" key="11">
    <source>
        <dbReference type="Proteomes" id="UP000013827"/>
    </source>
</evidence>
<dbReference type="Pfam" id="PF03553">
    <property type="entry name" value="Na_H_antiporter"/>
    <property type="match status" value="2"/>
</dbReference>
<feature type="transmembrane region" description="Helical" evidence="7">
    <location>
        <begin position="207"/>
        <end position="231"/>
    </location>
</feature>
<keyword evidence="8" id="KW-0732">Signal</keyword>
<feature type="transmembrane region" description="Helical" evidence="7">
    <location>
        <begin position="166"/>
        <end position="187"/>
    </location>
</feature>
<feature type="compositionally biased region" description="Gly residues" evidence="6">
    <location>
        <begin position="300"/>
        <end position="320"/>
    </location>
</feature>
<dbReference type="eggNOG" id="ENOG502QWQB">
    <property type="taxonomic scope" value="Eukaryota"/>
</dbReference>